<protein>
    <submittedName>
        <fullName evidence="3">Outer membrane biogenesis protein BamB</fullName>
    </submittedName>
</protein>
<organism evidence="3 4">
    <name type="scientific">Rosistilla ulvae</name>
    <dbReference type="NCBI Taxonomy" id="1930277"/>
    <lineage>
        <taxon>Bacteria</taxon>
        <taxon>Pseudomonadati</taxon>
        <taxon>Planctomycetota</taxon>
        <taxon>Planctomycetia</taxon>
        <taxon>Pirellulales</taxon>
        <taxon>Pirellulaceae</taxon>
        <taxon>Rosistilla</taxon>
    </lineage>
</organism>
<evidence type="ECO:0000259" key="2">
    <source>
        <dbReference type="Pfam" id="PF13360"/>
    </source>
</evidence>
<dbReference type="PANTHER" id="PTHR34512:SF30">
    <property type="entry name" value="OUTER MEMBRANE PROTEIN ASSEMBLY FACTOR BAMB"/>
    <property type="match status" value="1"/>
</dbReference>
<dbReference type="InterPro" id="IPR015943">
    <property type="entry name" value="WD40/YVTN_repeat-like_dom_sf"/>
</dbReference>
<dbReference type="KEGG" id="ruv:EC9_11630"/>
<dbReference type="SMART" id="SM00564">
    <property type="entry name" value="PQQ"/>
    <property type="match status" value="4"/>
</dbReference>
<reference evidence="3 4" key="1">
    <citation type="submission" date="2019-02" db="EMBL/GenBank/DDBJ databases">
        <title>Deep-cultivation of Planctomycetes and their phenomic and genomic characterization uncovers novel biology.</title>
        <authorList>
            <person name="Wiegand S."/>
            <person name="Jogler M."/>
            <person name="Boedeker C."/>
            <person name="Pinto D."/>
            <person name="Vollmers J."/>
            <person name="Rivas-Marin E."/>
            <person name="Kohn T."/>
            <person name="Peeters S.H."/>
            <person name="Heuer A."/>
            <person name="Rast P."/>
            <person name="Oberbeckmann S."/>
            <person name="Bunk B."/>
            <person name="Jeske O."/>
            <person name="Meyerdierks A."/>
            <person name="Storesund J.E."/>
            <person name="Kallscheuer N."/>
            <person name="Luecker S."/>
            <person name="Lage O.M."/>
            <person name="Pohl T."/>
            <person name="Merkel B.J."/>
            <person name="Hornburger P."/>
            <person name="Mueller R.-W."/>
            <person name="Bruemmer F."/>
            <person name="Labrenz M."/>
            <person name="Spormann A.M."/>
            <person name="Op den Camp H."/>
            <person name="Overmann J."/>
            <person name="Amann R."/>
            <person name="Jetten M.S.M."/>
            <person name="Mascher T."/>
            <person name="Medema M.H."/>
            <person name="Devos D.P."/>
            <person name="Kaster A.-K."/>
            <person name="Ovreas L."/>
            <person name="Rohde M."/>
            <person name="Galperin M.Y."/>
            <person name="Jogler C."/>
        </authorList>
    </citation>
    <scope>NUCLEOTIDE SEQUENCE [LARGE SCALE GENOMIC DNA]</scope>
    <source>
        <strain evidence="3 4">EC9</strain>
    </source>
</reference>
<dbReference type="PANTHER" id="PTHR34512">
    <property type="entry name" value="CELL SURFACE PROTEIN"/>
    <property type="match status" value="1"/>
</dbReference>
<sequence precursor="true">MDTRANRFLPIFFLLAGLGVSTSSAAEPTWTQFRGADRAGIVPDVALPVQWDAKKNIRWRSELPGEGWSSPVTDGKRIYLTAAIPSDKAAAGEDASNGSFDLSLLIIDAETGELQTQQTLIHQTAEETQKIHAKNSHASPTTILDGDRLYSHFGFQGTVCTDLQGKTLWINRDLSFKAIHGNGGSPVLVDNRLVFTCDGASEPFVAALKTDTSELAWKCPRPVEAKKKFSFSTPAVIEVDGKQQIVAPGSNCVLGIEPADGSILWQVDYDGYSVIPQPVYAGGILIVCTSYDKGGLLAIDPRGRGNITETNVLWQLDKGAPKTPTPLMQSGLLYMINDAGVAYCLDAASGDRIWQKRIGGQYSASPLLADGKIYFTSEAGETTVIQASRDFQELARNDLGERTLASLAPLDSSILLRTAKALYRIETP</sequence>
<dbReference type="InterPro" id="IPR002372">
    <property type="entry name" value="PQQ_rpt_dom"/>
</dbReference>
<dbReference type="EMBL" id="CP036261">
    <property type="protein sequence ID" value="QDS86988.1"/>
    <property type="molecule type" value="Genomic_DNA"/>
</dbReference>
<feature type="signal peptide" evidence="1">
    <location>
        <begin position="1"/>
        <end position="25"/>
    </location>
</feature>
<dbReference type="InterPro" id="IPR011047">
    <property type="entry name" value="Quinoprotein_ADH-like_sf"/>
</dbReference>
<gene>
    <name evidence="3" type="ORF">EC9_11630</name>
</gene>
<evidence type="ECO:0000256" key="1">
    <source>
        <dbReference type="SAM" id="SignalP"/>
    </source>
</evidence>
<dbReference type="InterPro" id="IPR018391">
    <property type="entry name" value="PQQ_b-propeller_rpt"/>
</dbReference>
<keyword evidence="4" id="KW-1185">Reference proteome</keyword>
<dbReference type="SUPFAM" id="SSF50998">
    <property type="entry name" value="Quinoprotein alcohol dehydrogenase-like"/>
    <property type="match status" value="1"/>
</dbReference>
<dbReference type="AlphaFoldDB" id="A0A517LWJ2"/>
<dbReference type="Proteomes" id="UP000319557">
    <property type="component" value="Chromosome"/>
</dbReference>
<feature type="domain" description="Pyrrolo-quinoline quinone repeat" evidence="2">
    <location>
        <begin position="311"/>
        <end position="385"/>
    </location>
</feature>
<dbReference type="RefSeq" id="WP_218934604.1">
    <property type="nucleotide sequence ID" value="NZ_CP036261.1"/>
</dbReference>
<evidence type="ECO:0000313" key="4">
    <source>
        <dbReference type="Proteomes" id="UP000319557"/>
    </source>
</evidence>
<accession>A0A517LWJ2</accession>
<keyword evidence="1" id="KW-0732">Signal</keyword>
<proteinExistence type="predicted"/>
<dbReference type="Pfam" id="PF13360">
    <property type="entry name" value="PQQ_2"/>
    <property type="match status" value="1"/>
</dbReference>
<feature type="chain" id="PRO_5022216473" evidence="1">
    <location>
        <begin position="26"/>
        <end position="428"/>
    </location>
</feature>
<name>A0A517LWJ2_9BACT</name>
<evidence type="ECO:0000313" key="3">
    <source>
        <dbReference type="EMBL" id="QDS86988.1"/>
    </source>
</evidence>
<dbReference type="Gene3D" id="2.130.10.10">
    <property type="entry name" value="YVTN repeat-like/Quinoprotein amine dehydrogenase"/>
    <property type="match status" value="1"/>
</dbReference>